<dbReference type="AlphaFoldDB" id="A0AAD3HLK4"/>
<evidence type="ECO:0000313" key="2">
    <source>
        <dbReference type="EMBL" id="GFR45081.1"/>
    </source>
</evidence>
<dbReference type="EMBL" id="BMAR01000009">
    <property type="protein sequence ID" value="GFR45081.1"/>
    <property type="molecule type" value="Genomic_DNA"/>
</dbReference>
<evidence type="ECO:0000313" key="3">
    <source>
        <dbReference type="Proteomes" id="UP001054857"/>
    </source>
</evidence>
<comment type="caution">
    <text evidence="2">The sequence shown here is derived from an EMBL/GenBank/DDBJ whole genome shotgun (WGS) entry which is preliminary data.</text>
</comment>
<gene>
    <name evidence="2" type="ORF">Agub_g6456</name>
</gene>
<feature type="compositionally biased region" description="Gly residues" evidence="1">
    <location>
        <begin position="56"/>
        <end position="67"/>
    </location>
</feature>
<feature type="non-terminal residue" evidence="2">
    <location>
        <position position="212"/>
    </location>
</feature>
<feature type="region of interest" description="Disordered" evidence="1">
    <location>
        <begin position="56"/>
        <end position="91"/>
    </location>
</feature>
<proteinExistence type="predicted"/>
<accession>A0AAD3HLK4</accession>
<sequence>VSPLQAVLQTLHALLNPPARTTKTRVDWGQLARSAAGNATVRKMLALFGVTKGAGGHVDGDGGGSSTGGDNDRGAASKATSGGGGGGEPSYLPVYNQVEELELLSPAQLRNLAEYLADVGPLEWPVPAALEVRNNFKLQLQLRTHRRLFGYGEALQSVVADAAAGSATGAASTKGDEQAVTVAAAAEIRQRMSAGAPTLIQRPPLRGRFAEK</sequence>
<dbReference type="Proteomes" id="UP001054857">
    <property type="component" value="Unassembled WGS sequence"/>
</dbReference>
<protein>
    <submittedName>
        <fullName evidence="2">Uncharacterized protein</fullName>
    </submittedName>
</protein>
<feature type="non-terminal residue" evidence="2">
    <location>
        <position position="1"/>
    </location>
</feature>
<reference evidence="2 3" key="1">
    <citation type="journal article" date="2021" name="Sci. Rep.">
        <title>Genome sequencing of the multicellular alga Astrephomene provides insights into convergent evolution of germ-soma differentiation.</title>
        <authorList>
            <person name="Yamashita S."/>
            <person name="Yamamoto K."/>
            <person name="Matsuzaki R."/>
            <person name="Suzuki S."/>
            <person name="Yamaguchi H."/>
            <person name="Hirooka S."/>
            <person name="Minakuchi Y."/>
            <person name="Miyagishima S."/>
            <person name="Kawachi M."/>
            <person name="Toyoda A."/>
            <person name="Nozaki H."/>
        </authorList>
    </citation>
    <scope>NUCLEOTIDE SEQUENCE [LARGE SCALE GENOMIC DNA]</scope>
    <source>
        <strain evidence="2 3">NIES-4017</strain>
    </source>
</reference>
<evidence type="ECO:0000256" key="1">
    <source>
        <dbReference type="SAM" id="MobiDB-lite"/>
    </source>
</evidence>
<keyword evidence="3" id="KW-1185">Reference proteome</keyword>
<organism evidence="2 3">
    <name type="scientific">Astrephomene gubernaculifera</name>
    <dbReference type="NCBI Taxonomy" id="47775"/>
    <lineage>
        <taxon>Eukaryota</taxon>
        <taxon>Viridiplantae</taxon>
        <taxon>Chlorophyta</taxon>
        <taxon>core chlorophytes</taxon>
        <taxon>Chlorophyceae</taxon>
        <taxon>CS clade</taxon>
        <taxon>Chlamydomonadales</taxon>
        <taxon>Astrephomenaceae</taxon>
        <taxon>Astrephomene</taxon>
    </lineage>
</organism>
<name>A0AAD3HLK4_9CHLO</name>